<evidence type="ECO:0000313" key="2">
    <source>
        <dbReference type="Proteomes" id="UP001454036"/>
    </source>
</evidence>
<comment type="caution">
    <text evidence="1">The sequence shown here is derived from an EMBL/GenBank/DDBJ whole genome shotgun (WGS) entry which is preliminary data.</text>
</comment>
<organism evidence="1 2">
    <name type="scientific">Lithospermum erythrorhizon</name>
    <name type="common">Purple gromwell</name>
    <name type="synonym">Lithospermum officinale var. erythrorhizon</name>
    <dbReference type="NCBI Taxonomy" id="34254"/>
    <lineage>
        <taxon>Eukaryota</taxon>
        <taxon>Viridiplantae</taxon>
        <taxon>Streptophyta</taxon>
        <taxon>Embryophyta</taxon>
        <taxon>Tracheophyta</taxon>
        <taxon>Spermatophyta</taxon>
        <taxon>Magnoliopsida</taxon>
        <taxon>eudicotyledons</taxon>
        <taxon>Gunneridae</taxon>
        <taxon>Pentapetalae</taxon>
        <taxon>asterids</taxon>
        <taxon>lamiids</taxon>
        <taxon>Boraginales</taxon>
        <taxon>Boraginaceae</taxon>
        <taxon>Boraginoideae</taxon>
        <taxon>Lithospermeae</taxon>
        <taxon>Lithospermum</taxon>
    </lineage>
</organism>
<sequence length="148" mass="16615">MSKHYYYHKDHGHDIDDCGNLNIGIEKLIQRRRLMEYVHKETHSVNRRFNRGRSESPDVPPNIRGRVNVISGGVAGEEITLVILNFKVGRMLEDTGNSIDILFLDAYLKLGMSRAQIHPVATPLDGFTGDIVSPLGVANLMVNMGKYP</sequence>
<dbReference type="AlphaFoldDB" id="A0AAV3NNU9"/>
<name>A0AAV3NNU9_LITER</name>
<dbReference type="Proteomes" id="UP001454036">
    <property type="component" value="Unassembled WGS sequence"/>
</dbReference>
<proteinExistence type="predicted"/>
<evidence type="ECO:0000313" key="1">
    <source>
        <dbReference type="EMBL" id="GAA0140486.1"/>
    </source>
</evidence>
<accession>A0AAV3NNU9</accession>
<protein>
    <submittedName>
        <fullName evidence="1">Uncharacterized protein</fullName>
    </submittedName>
</protein>
<reference evidence="1 2" key="1">
    <citation type="submission" date="2024-01" db="EMBL/GenBank/DDBJ databases">
        <title>The complete chloroplast genome sequence of Lithospermum erythrorhizon: insights into the phylogenetic relationship among Boraginaceae species and the maternal lineages of purple gromwells.</title>
        <authorList>
            <person name="Okada T."/>
            <person name="Watanabe K."/>
        </authorList>
    </citation>
    <scope>NUCLEOTIDE SEQUENCE [LARGE SCALE GENOMIC DNA]</scope>
</reference>
<keyword evidence="2" id="KW-1185">Reference proteome</keyword>
<dbReference type="EMBL" id="BAABME010015301">
    <property type="protein sequence ID" value="GAA0140486.1"/>
    <property type="molecule type" value="Genomic_DNA"/>
</dbReference>
<gene>
    <name evidence="1" type="ORF">LIER_35248</name>
</gene>